<dbReference type="Proteomes" id="UP000192906">
    <property type="component" value="Unassembled WGS sequence"/>
</dbReference>
<dbReference type="RefSeq" id="WP_085103137.1">
    <property type="nucleotide sequence ID" value="NZ_FWZU01000004.1"/>
</dbReference>
<evidence type="ECO:0000313" key="8">
    <source>
        <dbReference type="Proteomes" id="UP000192906"/>
    </source>
</evidence>
<keyword evidence="3 4" id="KW-0408">Iron</keyword>
<dbReference type="InterPro" id="IPR009056">
    <property type="entry name" value="Cyt_c-like_dom"/>
</dbReference>
<dbReference type="Pfam" id="PF13442">
    <property type="entry name" value="Cytochrome_CBB3"/>
    <property type="match status" value="2"/>
</dbReference>
<dbReference type="SUPFAM" id="SSF46626">
    <property type="entry name" value="Cytochrome c"/>
    <property type="match status" value="2"/>
</dbReference>
<keyword evidence="5" id="KW-0812">Transmembrane</keyword>
<feature type="transmembrane region" description="Helical" evidence="5">
    <location>
        <begin position="218"/>
        <end position="238"/>
    </location>
</feature>
<evidence type="ECO:0000256" key="5">
    <source>
        <dbReference type="SAM" id="Phobius"/>
    </source>
</evidence>
<protein>
    <submittedName>
        <fullName evidence="7">Cytochrome C oxidase, cbb3-type, subunit III</fullName>
    </submittedName>
</protein>
<keyword evidence="5" id="KW-1133">Transmembrane helix</keyword>
<feature type="transmembrane region" description="Helical" evidence="5">
    <location>
        <begin position="244"/>
        <end position="264"/>
    </location>
</feature>
<dbReference type="PROSITE" id="PS51007">
    <property type="entry name" value="CYTC"/>
    <property type="match status" value="1"/>
</dbReference>
<name>A0A1X7E7K6_9BACT</name>
<dbReference type="OrthoDB" id="9805440at2"/>
<evidence type="ECO:0000256" key="4">
    <source>
        <dbReference type="PROSITE-ProRule" id="PRU00433"/>
    </source>
</evidence>
<reference evidence="8" key="1">
    <citation type="submission" date="2017-04" db="EMBL/GenBank/DDBJ databases">
        <authorList>
            <person name="Varghese N."/>
            <person name="Submissions S."/>
        </authorList>
    </citation>
    <scope>NUCLEOTIDE SEQUENCE [LARGE SCALE GENOMIC DNA]</scope>
    <source>
        <strain evidence="8">K3S</strain>
    </source>
</reference>
<feature type="transmembrane region" description="Helical" evidence="5">
    <location>
        <begin position="20"/>
        <end position="49"/>
    </location>
</feature>
<dbReference type="GO" id="GO:0046872">
    <property type="term" value="F:metal ion binding"/>
    <property type="evidence" value="ECO:0007669"/>
    <property type="project" value="UniProtKB-KW"/>
</dbReference>
<feature type="transmembrane region" description="Helical" evidence="5">
    <location>
        <begin position="184"/>
        <end position="206"/>
    </location>
</feature>
<dbReference type="AlphaFoldDB" id="A0A1X7E7K6"/>
<keyword evidence="8" id="KW-1185">Reference proteome</keyword>
<dbReference type="STRING" id="1519643.SAMN06295933_2742"/>
<dbReference type="GO" id="GO:0009055">
    <property type="term" value="F:electron transfer activity"/>
    <property type="evidence" value="ECO:0007669"/>
    <property type="project" value="InterPro"/>
</dbReference>
<keyword evidence="5" id="KW-0472">Membrane</keyword>
<accession>A0A1X7E7K6</accession>
<feature type="domain" description="Cytochrome c" evidence="6">
    <location>
        <begin position="336"/>
        <end position="423"/>
    </location>
</feature>
<dbReference type="GO" id="GO:0020037">
    <property type="term" value="F:heme binding"/>
    <property type="evidence" value="ECO:0007669"/>
    <property type="project" value="InterPro"/>
</dbReference>
<dbReference type="EMBL" id="FWZU01000004">
    <property type="protein sequence ID" value="SMF28786.1"/>
    <property type="molecule type" value="Genomic_DNA"/>
</dbReference>
<evidence type="ECO:0000256" key="3">
    <source>
        <dbReference type="ARBA" id="ARBA00023004"/>
    </source>
</evidence>
<feature type="transmembrane region" description="Helical" evidence="5">
    <location>
        <begin position="276"/>
        <end position="296"/>
    </location>
</feature>
<evidence type="ECO:0000259" key="6">
    <source>
        <dbReference type="PROSITE" id="PS51007"/>
    </source>
</evidence>
<evidence type="ECO:0000313" key="7">
    <source>
        <dbReference type="EMBL" id="SMF28786.1"/>
    </source>
</evidence>
<evidence type="ECO:0000256" key="1">
    <source>
        <dbReference type="ARBA" id="ARBA00022617"/>
    </source>
</evidence>
<feature type="transmembrane region" description="Helical" evidence="5">
    <location>
        <begin position="132"/>
        <end position="152"/>
    </location>
</feature>
<keyword evidence="1 4" id="KW-0349">Heme</keyword>
<feature type="transmembrane region" description="Helical" evidence="5">
    <location>
        <begin position="101"/>
        <end position="120"/>
    </location>
</feature>
<feature type="transmembrane region" description="Helical" evidence="5">
    <location>
        <begin position="70"/>
        <end position="95"/>
    </location>
</feature>
<organism evidence="7 8">
    <name type="scientific">Desulfovibrio gilichinskyi</name>
    <dbReference type="NCBI Taxonomy" id="1519643"/>
    <lineage>
        <taxon>Bacteria</taxon>
        <taxon>Pseudomonadati</taxon>
        <taxon>Thermodesulfobacteriota</taxon>
        <taxon>Desulfovibrionia</taxon>
        <taxon>Desulfovibrionales</taxon>
        <taxon>Desulfovibrionaceae</taxon>
        <taxon>Desulfovibrio</taxon>
    </lineage>
</organism>
<gene>
    <name evidence="7" type="ORF">SAMN06295933_2742</name>
</gene>
<evidence type="ECO:0000256" key="2">
    <source>
        <dbReference type="ARBA" id="ARBA00022723"/>
    </source>
</evidence>
<sequence length="520" mass="57846">MKQWTDLFLTLPLSEGWLRFLLFVSFGLHLLFVLLMLGTAMLGFVFFLQRKFPGDREGLAWNQRLIKSHLGLKSLAVVLGVAPLLIIQVISSMGFFTATGLFAYTWLSIIPLLIFAFLSIELFERKMLATPWIPFLCGVLGVGALLTVPAVFTGALSLMERPELWAEFGAKKLSLSSIYMPHWLFRYLHVLGAALVFGAAFHLFFSKGDKLKNAKLQRWLLGGTLFQVAVGVPLLFTIADVFNWPVLTAVTLGVIAAVFLIWTLRPSCAPAEPRGWGILILLPVIFVSMLTARQSLQDITLTRLHNEAVTSLKQESANLDKYREQALKTFKTKLATVYDNGATIYSGSCQPCHGAGGMGNGTAGRKLLIKAEDLTAIRAEKTYIRSILLTGIDGSGMPYFTVFDGEKIDSLLAEMDKRFAMFKQVTIPDRTVSDESRQVWKETCATCHGQKGEVSDFGQTLRPAPPNLQRYSLEPDRAFKVISEGYSGTVMQPYRALPENTRLDLVTLMGVLRHALILYF</sequence>
<dbReference type="InterPro" id="IPR036909">
    <property type="entry name" value="Cyt_c-like_dom_sf"/>
</dbReference>
<keyword evidence="2 4" id="KW-0479">Metal-binding</keyword>
<dbReference type="Gene3D" id="1.10.760.10">
    <property type="entry name" value="Cytochrome c-like domain"/>
    <property type="match status" value="2"/>
</dbReference>
<proteinExistence type="predicted"/>